<organism evidence="3 4">
    <name type="scientific">Polistes dominula</name>
    <name type="common">European paper wasp</name>
    <name type="synonym">Vespa dominula</name>
    <dbReference type="NCBI Taxonomy" id="743375"/>
    <lineage>
        <taxon>Eukaryota</taxon>
        <taxon>Metazoa</taxon>
        <taxon>Ecdysozoa</taxon>
        <taxon>Arthropoda</taxon>
        <taxon>Hexapoda</taxon>
        <taxon>Insecta</taxon>
        <taxon>Pterygota</taxon>
        <taxon>Neoptera</taxon>
        <taxon>Endopterygota</taxon>
        <taxon>Hymenoptera</taxon>
        <taxon>Apocrita</taxon>
        <taxon>Aculeata</taxon>
        <taxon>Vespoidea</taxon>
        <taxon>Vespidae</taxon>
        <taxon>Polistinae</taxon>
        <taxon>Polistini</taxon>
        <taxon>Polistes</taxon>
    </lineage>
</organism>
<sequence length="1219" mass="141533">MCILLPHSLSICSFFFFISLENSFIRHMTRIVPINFKDTFMVQTLYLITRHSVIPRLQIRRAVEEDNDDIIPIIDADSSYVKELYGEYYISEMIRYPDGHRQLIVSEDDNGLTTGVICLNSIIDVDLLNDNFELTVYGGLRKSHENDDNNDILLQKSTSEILSETFSANVQDLLSVNLKLEHKSNEMVNDKIEVRTNLENDEKSQTNDMEIKEIYKRKVSLPKEKKHVRISESWNSDEQNTNKDKNLTITNGIRSSLRKNLSKNETLEESNDQNSIINIPNSDKNGGSSIIDHLNINMAFTDTISQIPILDYNLIESKSTNVEQKLLTVPIYYGKINAFVVEIFAVRNDIGNRGTREFLETAFECFPDLDYCVLLLPSAYSYFSFLEQFVRVPLRCNKDFPMSLYLSHKAVLFGEIKSYKADLSHKIDVKQFLINIPKSNNIMKDFNRSVNQINNNNHVNSYIFKSDNTIIGLAIVCIEKDHEELKKHFHVEDFITRKYINNDSYGCLLHFVLMPIFSTNQRYFFCEILRLNDFTVLYYRLYEEEGSSLTRTQPLVSCLNTMVPVNHRKRIEYKFCTCSSTNNEIDEIRKNNNNNNKVYSLFMITPRIATITNKIIDTKIVVVGGSDCGIALVEFLALGYQQNFVHFTNLTLISPNGLPYEKKHNDLKSDSMLPFKGKYCQDYRHLITRRAWINVVYGTLIAINRKDKYVTVMDQGNLSYDFLILTCGLQYQKTLFRDKKMETQKMENITKSEIIWNCLTINDDVEAYVSLKKIKSLTNNFQDKKAIVFYGHNIDCYCALYGLLKHGIKGSWITLIEPKLQLCDPHDNVFFYNCEVDTTIMNSILKNEINLLLGWYVINWNLSEECQNDKKKIISIDVRSGQKIKTIPCDIFVNFNNKEIDTNSFLAICRAGLVFDGRLVINQQFRTNDPFVFAAGTITKYSRKFQAELFEHKYYNCVEIGERLGKVIRNVVEIYQEHKGRYYNFDRSTSNLLLPEFRSPVIVSCVLPGDYHYLYVSKPGKKLSRDVAIKQSLYGDVMITGNCLSEIGYFRLRINSRNYVESITCCSKKNFEVHHMIALYGKHDSMLNEVKYRFKNSLILDFYAYFREPWAMALFYDRFECLRVENRATLLAKTNVTGGDSLIEDCVGALLKSEGKEISEQDRNLIEKKYVGSVYQEDIENSLVDFLQFSEEDLPVYCTPRFVRWLYADLESSPLFFEQ</sequence>
<name>A0ABM1IAG8_POLDO</name>
<accession>A0ABM1IAG8</accession>
<evidence type="ECO:0000313" key="4">
    <source>
        <dbReference type="RefSeq" id="XP_015177205.1"/>
    </source>
</evidence>
<dbReference type="InterPro" id="IPR038884">
    <property type="entry name" value="CFAP61"/>
</dbReference>
<evidence type="ECO:0000259" key="2">
    <source>
        <dbReference type="Pfam" id="PF23150"/>
    </source>
</evidence>
<evidence type="ECO:0000259" key="1">
    <source>
        <dbReference type="Pfam" id="PF16092"/>
    </source>
</evidence>
<feature type="domain" description="CFAP61 dimerisation" evidence="2">
    <location>
        <begin position="995"/>
        <end position="1114"/>
    </location>
</feature>
<dbReference type="Pfam" id="PF16092">
    <property type="entry name" value="CFAP61_N"/>
    <property type="match status" value="1"/>
</dbReference>
<dbReference type="InterPro" id="IPR056299">
    <property type="entry name" value="CFAP61_dimer"/>
</dbReference>
<dbReference type="SUPFAM" id="SSF51905">
    <property type="entry name" value="FAD/NAD(P)-binding domain"/>
    <property type="match status" value="1"/>
</dbReference>
<evidence type="ECO:0000313" key="3">
    <source>
        <dbReference type="Proteomes" id="UP000694924"/>
    </source>
</evidence>
<feature type="domain" description="Cilia- and flagella-associated protein 61 N-terminal" evidence="1">
    <location>
        <begin position="31"/>
        <end position="142"/>
    </location>
</feature>
<dbReference type="InterPro" id="IPR036188">
    <property type="entry name" value="FAD/NAD-bd_sf"/>
</dbReference>
<dbReference type="RefSeq" id="XP_015177205.1">
    <property type="nucleotide sequence ID" value="XM_015321719.1"/>
</dbReference>
<dbReference type="Proteomes" id="UP000694924">
    <property type="component" value="Unplaced"/>
</dbReference>
<dbReference type="PANTHER" id="PTHR21178">
    <property type="entry name" value="CILIA- AND FLAGELLA-ASSOCIATED PROTEIN 61"/>
    <property type="match status" value="1"/>
</dbReference>
<dbReference type="InterPro" id="IPR032151">
    <property type="entry name" value="CFAP61_N"/>
</dbReference>
<dbReference type="Pfam" id="PF23150">
    <property type="entry name" value="CFAP61_dimer"/>
    <property type="match status" value="1"/>
</dbReference>
<dbReference type="Gene3D" id="3.50.50.60">
    <property type="entry name" value="FAD/NAD(P)-binding domain"/>
    <property type="match status" value="2"/>
</dbReference>
<reference evidence="4" key="1">
    <citation type="submission" date="2025-08" db="UniProtKB">
        <authorList>
            <consortium name="RefSeq"/>
        </authorList>
    </citation>
    <scope>IDENTIFICATION</scope>
    <source>
        <tissue evidence="4">Whole body</tissue>
    </source>
</reference>
<dbReference type="PANTHER" id="PTHR21178:SF8">
    <property type="entry name" value="CILIA- AND FLAGELLA-ASSOCIATED PROTEIN 61"/>
    <property type="match status" value="1"/>
</dbReference>
<proteinExistence type="predicted"/>
<keyword evidence="3" id="KW-1185">Reference proteome</keyword>
<protein>
    <submittedName>
        <fullName evidence="4">Cilia- and flagella-associated protein 61-like</fullName>
    </submittedName>
</protein>
<dbReference type="GeneID" id="107066781"/>
<gene>
    <name evidence="4" type="primary">LOC107066781</name>
</gene>